<feature type="region of interest" description="Disordered" evidence="2">
    <location>
        <begin position="366"/>
        <end position="405"/>
    </location>
</feature>
<dbReference type="AlphaFoldDB" id="I7M9F2"/>
<accession>I7M9F2</accession>
<dbReference type="RefSeq" id="XP_001021717.2">
    <property type="nucleotide sequence ID" value="XM_001021717.2"/>
</dbReference>
<feature type="region of interest" description="Disordered" evidence="2">
    <location>
        <begin position="1"/>
        <end position="21"/>
    </location>
</feature>
<gene>
    <name evidence="3" type="ORF">TTHERM_00151840</name>
</gene>
<organism evidence="3 4">
    <name type="scientific">Tetrahymena thermophila (strain SB210)</name>
    <dbReference type="NCBI Taxonomy" id="312017"/>
    <lineage>
        <taxon>Eukaryota</taxon>
        <taxon>Sar</taxon>
        <taxon>Alveolata</taxon>
        <taxon>Ciliophora</taxon>
        <taxon>Intramacronucleata</taxon>
        <taxon>Oligohymenophorea</taxon>
        <taxon>Hymenostomatida</taxon>
        <taxon>Tetrahymenina</taxon>
        <taxon>Tetrahymenidae</taxon>
        <taxon>Tetrahymena</taxon>
    </lineage>
</organism>
<feature type="coiled-coil region" evidence="1">
    <location>
        <begin position="140"/>
        <end position="171"/>
    </location>
</feature>
<feature type="region of interest" description="Disordered" evidence="2">
    <location>
        <begin position="590"/>
        <end position="615"/>
    </location>
</feature>
<feature type="compositionally biased region" description="Basic and acidic residues" evidence="2">
    <location>
        <begin position="371"/>
        <end position="382"/>
    </location>
</feature>
<sequence length="664" mass="78192">MHRFNQLNDTQQTGQQFWDRSQKQTNLSHYLEEQNPQLQNDQCKMRKAIRAYFDSRPFSTIQDDKSKKNNSSCSNSYSNDNSDIITMHSQNYHQLANESDLEYDEQLSQLLKVPIIQDANLQNSKQYIPKQSFDILQKAYIELQQKYFNVREEIKENQNQLCSLLSELKSQQQNNAQLSNCSQLSEQSISSKLEEKFTSQINKAFRIMYENLKEESEKIIQQKDKQIQDLKEQTEQLSKVNELLIQQNEQKENALMDIIQYYGILKQQIESIKQERELNQESPSLVVTQRNQNIKQAFDQMNNTNSSFQVLQEQTENAYSIPSFSSSNSKNITDSIKKSDLQFYSKNGNNQSYQLNPGFSFAIKSQGCQQESEKKSKEENQSNKENSQNSITKHEQKQNNDKKQITKQYETFKTEECDKNEELIYLENQQKIQVLTQKDLNQQQDKQLNQQSDAQYYFDDQSETVFEDVQGQSLYDQQFISNQQNQKMQQFGEENYISNDISAQFNNQMSNPQQRDCKYQIQSNSTPNKQFRQLNDYLHSHEINFEQEQQEIQMIKQKVKKCNRLNMLSKLKKEVFQEGLKTALIPSSIQTNRKSSTTPRKLISSINSRGGDQILSTSRNRSFKETNQKHIDISQIDDPIQRGFMIIENLYHSIERKFQKQEQV</sequence>
<feature type="coiled-coil region" evidence="1">
    <location>
        <begin position="538"/>
        <end position="565"/>
    </location>
</feature>
<name>I7M9F2_TETTS</name>
<keyword evidence="1" id="KW-0175">Coiled coil</keyword>
<dbReference type="GeneID" id="7828807"/>
<dbReference type="EMBL" id="GG662603">
    <property type="protein sequence ID" value="EAS01471.2"/>
    <property type="molecule type" value="Genomic_DNA"/>
</dbReference>
<dbReference type="InParanoid" id="I7M9F2"/>
<keyword evidence="4" id="KW-1185">Reference proteome</keyword>
<dbReference type="KEGG" id="tet:TTHERM_00151840"/>
<evidence type="ECO:0000256" key="2">
    <source>
        <dbReference type="SAM" id="MobiDB-lite"/>
    </source>
</evidence>
<reference evidence="4" key="1">
    <citation type="journal article" date="2006" name="PLoS Biol.">
        <title>Macronuclear genome sequence of the ciliate Tetrahymena thermophila, a model eukaryote.</title>
        <authorList>
            <person name="Eisen J.A."/>
            <person name="Coyne R.S."/>
            <person name="Wu M."/>
            <person name="Wu D."/>
            <person name="Thiagarajan M."/>
            <person name="Wortman J.R."/>
            <person name="Badger J.H."/>
            <person name="Ren Q."/>
            <person name="Amedeo P."/>
            <person name="Jones K.M."/>
            <person name="Tallon L.J."/>
            <person name="Delcher A.L."/>
            <person name="Salzberg S.L."/>
            <person name="Silva J.C."/>
            <person name="Haas B.J."/>
            <person name="Majoros W.H."/>
            <person name="Farzad M."/>
            <person name="Carlton J.M."/>
            <person name="Smith R.K. Jr."/>
            <person name="Garg J."/>
            <person name="Pearlman R.E."/>
            <person name="Karrer K.M."/>
            <person name="Sun L."/>
            <person name="Manning G."/>
            <person name="Elde N.C."/>
            <person name="Turkewitz A.P."/>
            <person name="Asai D.J."/>
            <person name="Wilkes D.E."/>
            <person name="Wang Y."/>
            <person name="Cai H."/>
            <person name="Collins K."/>
            <person name="Stewart B.A."/>
            <person name="Lee S.R."/>
            <person name="Wilamowska K."/>
            <person name="Weinberg Z."/>
            <person name="Ruzzo W.L."/>
            <person name="Wloga D."/>
            <person name="Gaertig J."/>
            <person name="Frankel J."/>
            <person name="Tsao C.-C."/>
            <person name="Gorovsky M.A."/>
            <person name="Keeling P.J."/>
            <person name="Waller R.F."/>
            <person name="Patron N.J."/>
            <person name="Cherry J.M."/>
            <person name="Stover N.A."/>
            <person name="Krieger C.J."/>
            <person name="del Toro C."/>
            <person name="Ryder H.F."/>
            <person name="Williamson S.C."/>
            <person name="Barbeau R.A."/>
            <person name="Hamilton E.P."/>
            <person name="Orias E."/>
        </authorList>
    </citation>
    <scope>NUCLEOTIDE SEQUENCE [LARGE SCALE GENOMIC DNA]</scope>
    <source>
        <strain evidence="4">SB210</strain>
    </source>
</reference>
<proteinExistence type="predicted"/>
<feature type="compositionally biased region" description="Basic and acidic residues" evidence="2">
    <location>
        <begin position="392"/>
        <end position="405"/>
    </location>
</feature>
<protein>
    <submittedName>
        <fullName evidence="3">Uncharacterized protein</fullName>
    </submittedName>
</protein>
<evidence type="ECO:0000313" key="3">
    <source>
        <dbReference type="EMBL" id="EAS01471.2"/>
    </source>
</evidence>
<dbReference type="Proteomes" id="UP000009168">
    <property type="component" value="Unassembled WGS sequence"/>
</dbReference>
<evidence type="ECO:0000313" key="4">
    <source>
        <dbReference type="Proteomes" id="UP000009168"/>
    </source>
</evidence>
<evidence type="ECO:0000256" key="1">
    <source>
        <dbReference type="SAM" id="Coils"/>
    </source>
</evidence>
<feature type="coiled-coil region" evidence="1">
    <location>
        <begin position="209"/>
        <end position="250"/>
    </location>
</feature>